<accession>F4KS55</accession>
<name>F4KS55_HALH1</name>
<keyword evidence="1" id="KW-0812">Transmembrane</keyword>
<dbReference type="RefSeq" id="WP_013766838.1">
    <property type="nucleotide sequence ID" value="NC_015510.1"/>
</dbReference>
<dbReference type="HOGENOM" id="CLU_1774816_0_0_10"/>
<proteinExistence type="predicted"/>
<dbReference type="OrthoDB" id="1494996at2"/>
<feature type="transmembrane region" description="Helical" evidence="1">
    <location>
        <begin position="20"/>
        <end position="39"/>
    </location>
</feature>
<keyword evidence="1" id="KW-0472">Membrane</keyword>
<sequence>MDKVKHYQDLLVAYLQEYAATPYILTLIILVILTSCDPVHTLNLENRTKGKLEIIYYPTLENRQLGNNAPEAIELRGQKMNKITLDSAETMPIGTIVAMYMPSANDIDLDYLEIRYGQDTIRLIGKNAILTTVQKVKKLDWRLIVK</sequence>
<dbReference type="EMBL" id="CP002691">
    <property type="protein sequence ID" value="AEE52300.1"/>
    <property type="molecule type" value="Genomic_DNA"/>
</dbReference>
<keyword evidence="3" id="KW-1185">Reference proteome</keyword>
<protein>
    <submittedName>
        <fullName evidence="2">Uncharacterized protein</fullName>
    </submittedName>
</protein>
<dbReference type="KEGG" id="hhy:Halhy_4459"/>
<reference evidence="2 3" key="1">
    <citation type="journal article" date="2011" name="Stand. Genomic Sci.">
        <title>Complete genome sequence of Haliscomenobacter hydrossis type strain (O).</title>
        <authorList>
            <consortium name="US DOE Joint Genome Institute (JGI-PGF)"/>
            <person name="Daligault H."/>
            <person name="Lapidus A."/>
            <person name="Zeytun A."/>
            <person name="Nolan M."/>
            <person name="Lucas S."/>
            <person name="Del Rio T.G."/>
            <person name="Tice H."/>
            <person name="Cheng J.F."/>
            <person name="Tapia R."/>
            <person name="Han C."/>
            <person name="Goodwin L."/>
            <person name="Pitluck S."/>
            <person name="Liolios K."/>
            <person name="Pagani I."/>
            <person name="Ivanova N."/>
            <person name="Huntemann M."/>
            <person name="Mavromatis K."/>
            <person name="Mikhailova N."/>
            <person name="Pati A."/>
            <person name="Chen A."/>
            <person name="Palaniappan K."/>
            <person name="Land M."/>
            <person name="Hauser L."/>
            <person name="Brambilla E.M."/>
            <person name="Rohde M."/>
            <person name="Verbarg S."/>
            <person name="Goker M."/>
            <person name="Bristow J."/>
            <person name="Eisen J.A."/>
            <person name="Markowitz V."/>
            <person name="Hugenholtz P."/>
            <person name="Kyrpides N.C."/>
            <person name="Klenk H.P."/>
            <person name="Woyke T."/>
        </authorList>
    </citation>
    <scope>NUCLEOTIDE SEQUENCE [LARGE SCALE GENOMIC DNA]</scope>
    <source>
        <strain evidence="3">ATCC 27775 / DSM 1100 / LMG 10767 / O</strain>
    </source>
</reference>
<dbReference type="AlphaFoldDB" id="F4KS55"/>
<reference key="2">
    <citation type="submission" date="2011-04" db="EMBL/GenBank/DDBJ databases">
        <title>Complete sequence of chromosome of Haliscomenobacter hydrossis DSM 1100.</title>
        <authorList>
            <consortium name="US DOE Joint Genome Institute (JGI-PGF)"/>
            <person name="Lucas S."/>
            <person name="Han J."/>
            <person name="Lapidus A."/>
            <person name="Bruce D."/>
            <person name="Goodwin L."/>
            <person name="Pitluck S."/>
            <person name="Peters L."/>
            <person name="Kyrpides N."/>
            <person name="Mavromatis K."/>
            <person name="Ivanova N."/>
            <person name="Ovchinnikova G."/>
            <person name="Pagani I."/>
            <person name="Daligault H."/>
            <person name="Detter J.C."/>
            <person name="Han C."/>
            <person name="Land M."/>
            <person name="Hauser L."/>
            <person name="Markowitz V."/>
            <person name="Cheng J.-F."/>
            <person name="Hugenholtz P."/>
            <person name="Woyke T."/>
            <person name="Wu D."/>
            <person name="Verbarg S."/>
            <person name="Frueling A."/>
            <person name="Brambilla E."/>
            <person name="Klenk H.-P."/>
            <person name="Eisen J.A."/>
        </authorList>
    </citation>
    <scope>NUCLEOTIDE SEQUENCE</scope>
    <source>
        <strain>DSM 1100</strain>
    </source>
</reference>
<evidence type="ECO:0000313" key="2">
    <source>
        <dbReference type="EMBL" id="AEE52300.1"/>
    </source>
</evidence>
<evidence type="ECO:0000313" key="3">
    <source>
        <dbReference type="Proteomes" id="UP000008461"/>
    </source>
</evidence>
<evidence type="ECO:0000256" key="1">
    <source>
        <dbReference type="SAM" id="Phobius"/>
    </source>
</evidence>
<dbReference type="Proteomes" id="UP000008461">
    <property type="component" value="Chromosome"/>
</dbReference>
<keyword evidence="1" id="KW-1133">Transmembrane helix</keyword>
<gene>
    <name evidence="2" type="ordered locus">Halhy_4459</name>
</gene>
<organism evidence="2 3">
    <name type="scientific">Haliscomenobacter hydrossis (strain ATCC 27775 / DSM 1100 / LMG 10767 / O)</name>
    <dbReference type="NCBI Taxonomy" id="760192"/>
    <lineage>
        <taxon>Bacteria</taxon>
        <taxon>Pseudomonadati</taxon>
        <taxon>Bacteroidota</taxon>
        <taxon>Saprospiria</taxon>
        <taxon>Saprospirales</taxon>
        <taxon>Haliscomenobacteraceae</taxon>
        <taxon>Haliscomenobacter</taxon>
    </lineage>
</organism>